<evidence type="ECO:0000259" key="4">
    <source>
        <dbReference type="Pfam" id="PF07539"/>
    </source>
</evidence>
<comment type="caution">
    <text evidence="7">The sequence shown here is derived from an EMBL/GenBank/DDBJ whole genome shotgun (WGS) entry which is preliminary data.</text>
</comment>
<evidence type="ECO:0000259" key="6">
    <source>
        <dbReference type="Pfam" id="PF23099"/>
    </source>
</evidence>
<protein>
    <recommendedName>
        <fullName evidence="9">U3 small nucleolar RNA-associated protein</fullName>
    </recommendedName>
</protein>
<evidence type="ECO:0000256" key="3">
    <source>
        <dbReference type="SAM" id="MobiDB-lite"/>
    </source>
</evidence>
<feature type="domain" description="U3 small nucleolar RNA-associated protein 20 C-terminal" evidence="6">
    <location>
        <begin position="2834"/>
        <end position="2905"/>
    </location>
</feature>
<feature type="compositionally biased region" description="Acidic residues" evidence="3">
    <location>
        <begin position="2702"/>
        <end position="2726"/>
    </location>
</feature>
<dbReference type="InterPro" id="IPR011430">
    <property type="entry name" value="UTP20_N"/>
</dbReference>
<sequence>MAEKQPSTVSKKRHRFQRVEERVANLQTELQLHLKTNANEASLTFQEELGLQGELTLVESFQTLFRKLQPLVTTTPQLLHNLKKVVKLLKAELQAEPVAEIQRERLIPVLKLITALARELRKEFYPHFASVLPLMIDVIDTKDPELSTQVFKTITMLFNILRVQLLKDMGAVHKCYFPLLGHPRPFVREFAAQTLSVLLRRIDDNKQLRKYLATYLRALARGAGRENQNLRDGSATLFFALLKNVNHGFHSRVSEIFVALLGSFRPTGSSDDAEDAQLIDEERALTFDIVSRTCELMVQHTDADHATTLFDCFAHVLKKMVARAERSDAVDVYLTRIASVVLASVKHKSGKLVAGHDANATIVHQICSTLLSPQWMLTETQEELREGVLRLLEAVWRLCPPADEVVARQVAQLFAQAKTSAFWRRELLVFIQRSLRHSHVSEAFVRTHIFPNAMALAMDTLLPDSSELAAFALLVGELGSYLTAHPDVVDDNPLVTLRAGYRFLSASSASTDSLVIAAANGAVSAALDAADSTSADTRALAWQVCRAVALLDVAEAQRLQFAEAALARVERRLASQPGDALAPEWRVLQAELWRVRQIARTQSEGDSKKKKKSKTQPASLVDAMLGETDHSFAMLSAFLEFVQMQTPEQQRSLLPASELERAERVWASNLRSPSREIRLVTLEILSRFERLPYTSLGDDVAANAQLLEGACEVLDHALQAETLCGQLSVHVEREIVRHINRVAILCRSTQTPLVYKKMAVAHLLGLFHVKFSTLWPHVTEALASVVPTHLADVWPSLSDEIWFSAFRSELPTPSGDCTAASSLEELPRDAREAVATAFARACRVERRELDVSVVTDALTHHSLVYKTLEKLVDAAETKTKFLVPVFLLFLRDQYGALYADELSPRDREAIDGVLARAQSLEAMGDRMQSYAPPAPLPSARVVRQRLLDHLRLLAAFRNMKGAFAQTVLYDVLFDHLLLKSDDAVSKLALQCILGFGHKALAAYKPQLARVADAATFREELATFHIAPDAGLVLHEHRPVLLPVLLRLLYAKAVSRKGRNAGDTVGARRAAILSYLAALPAEELLYFVELVVRPFGDVAARLREDVVAGGQRDRDRARAPVAVESVSPSRVLGFLKLAQDLIVQLGVHLTPFVPTLADVVVSVVCHSFRDADEEMPSAEEQDEQGDQDDDDDAVVHGEGKAQAMRKQIRVLALRRLAELVDAFDARVALAPWVDAALQATDAAILRLPGAVVGADKPSALLELVVAVAGGDRARLLLGPAQVRSVILCLSSGLGAKEPEDGGKPTPGRGVAPTILIALIQILSSLLDGDEARADRADAQLLPLIPFLLTQLVTRFESKAARYAQERYAGSSKRELALLCRVAQHVESATASLAPEERAVQQAAAVDLFQLLLPFLQRSHRTAPADMENILQVLARLVALVPSPTRHVGALAKLLAPGPNGLTERNVRARLVEVFAALAAVPGEDARLAVVATALQELNAFDAKRIEDADMETRITALQRVNAGQWTELSCETWLLAPVVAQVLQCMHDAEYSLRSTALAGVTALVTQAAAATVAQQPCVVLLNVVESLVMPCVRFSIKVPSEDVRRGFVTLLATLADATPLHRLPFVPGDLALVRRADDIESDFFYNVTHIQMHRKRRALVRLGALMQTMGEAKRAQELASSSVVASDIVEQARDEDEDDDDDEEEEVQAVEEKPSAWLSNSTVQNILLPLVMHFVYESTTKAQESLRTEASHCIGRAASLLGWSHYLALLRRLLKSIDGHGELETSIIATICAVIDHHHFADEAAHAREDWAAIQRHAAAAAAPEDAVARKVQDQMEAQVLPLLKKYLFKAATAKGAARLSATTSFDDSIVASQHVTVRVPMALAIVKVLRRLRPASFYLEFPKLLVSLVKLLKSKQEEVRSSARVTLVRIVEELGTAFLLPVVEELRHTLQDGYMTHVLAYTLHAILEKVSEIAQPKAPPSLLAEGAAPVESAFASELDACLPSVLAIIVEDLFRGVVESQDGSEYKSKMKEAKSTTKSLDALELLARSITFLPNASIHTVVSAVVAKFQETPENAKSLQVLQEALRRLALGLVKNRGVERSHLFLYAYNVLQSCLESIRPLTDAEKAKYDAVKRSSTLATAWQVSEKSARAAAQLARRVSARDTVKVHAQTKMTGFDRHAIDDAQRQASRAHLDELLSFGAYVLLAFIRAGDKGGDEAVHAALVDPLVPQLMRCASESKSDRAVIHALKCLGVLLHSPRRESLPSLDLALQPLVDRLFKILQKAGAATKTEMVQTCYRTLTVVLRHKPEFRLTEAQLRVLVSFVRADLDETDHQNATYGLLKSIIASRLVIPEIYDLVVRVGEILVQSDTQTARANCATIFITFLLEYPLGAKRLTQHLHFLLKNLAYEYESGRKAVLETLHALLKKLPLELINDKAQFFLLPLVLRLANDEAAGCRTLAAEAIKTLVRRMGNQALNETMALVATWWKATDRTLVITAAQVTQLVLVCRAEFVDKHAVMILSRAQSELQHHVALMSRVEESVELDCASVQHLLACVEQLSESLIVRFESWLLDRPGFWADGLLVLLEFPHVRVRLAALRVLSSYLRRRDVATLTFHADKRIKKNTPELTAQAAAYLGSRGVLFTWASRVCRLLERPQLTEELADDVVVVLSILCNALGAHPTIPQDVSADAQPASVSDIEAQEDTASGDDDEQEAAEDKSDAEEAIAKEELPKQETDSKTPLGWVLTRLSFVARGASDLLQSTIYKFFAAFIHANDAAVVQRYVLHMVNPLLRAASALQKDAAVASAQSMVQQSSRGAKTAAPAEPPASALLAQEVMERLEQKIGATAFLEAYTFVQKRLAVFRATRREKRKRELVNDPELAAKRKMQKNDLKKRAKQMKKRKFAVLKGTVSAATKPRKLPRPGAE</sequence>
<dbReference type="Gene3D" id="1.25.10.10">
    <property type="entry name" value="Leucine-rich Repeat Variant"/>
    <property type="match status" value="3"/>
</dbReference>
<dbReference type="SUPFAM" id="SSF48371">
    <property type="entry name" value="ARM repeat"/>
    <property type="match status" value="2"/>
</dbReference>
<dbReference type="PANTHER" id="PTHR17695">
    <property type="entry name" value="SMALL SUBUNIT PROCESSOME COMPONENT 20 HOMOLOG"/>
    <property type="match status" value="1"/>
</dbReference>
<feature type="coiled-coil region" evidence="2">
    <location>
        <begin position="9"/>
        <end position="36"/>
    </location>
</feature>
<dbReference type="EMBL" id="JAKCXM010000308">
    <property type="protein sequence ID" value="KAJ0396155.1"/>
    <property type="molecule type" value="Genomic_DNA"/>
</dbReference>
<dbReference type="Pfam" id="PF20416">
    <property type="entry name" value="UTP20"/>
    <property type="match status" value="1"/>
</dbReference>
<dbReference type="GO" id="GO:0032040">
    <property type="term" value="C:small-subunit processome"/>
    <property type="evidence" value="ECO:0007669"/>
    <property type="project" value="TreeGrafter"/>
</dbReference>
<dbReference type="InterPro" id="IPR057525">
    <property type="entry name" value="UTP20_C"/>
</dbReference>
<feature type="region of interest" description="Disordered" evidence="3">
    <location>
        <begin position="2687"/>
        <end position="2739"/>
    </location>
</feature>
<evidence type="ECO:0000313" key="8">
    <source>
        <dbReference type="Proteomes" id="UP001209570"/>
    </source>
</evidence>
<feature type="region of interest" description="Disordered" evidence="3">
    <location>
        <begin position="2881"/>
        <end position="2903"/>
    </location>
</feature>
<dbReference type="InterPro" id="IPR016024">
    <property type="entry name" value="ARM-type_fold"/>
</dbReference>
<reference evidence="7" key="1">
    <citation type="submission" date="2021-12" db="EMBL/GenBank/DDBJ databases">
        <title>Prjna785345.</title>
        <authorList>
            <person name="Rujirawat T."/>
            <person name="Krajaejun T."/>
        </authorList>
    </citation>
    <scope>NUCLEOTIDE SEQUENCE</scope>
    <source>
        <strain evidence="7">Pi057C3</strain>
    </source>
</reference>
<evidence type="ECO:0000313" key="7">
    <source>
        <dbReference type="EMBL" id="KAJ0396155.1"/>
    </source>
</evidence>
<name>A0AAD5Q443_PYTIN</name>
<evidence type="ECO:0008006" key="9">
    <source>
        <dbReference type="Google" id="ProtNLM"/>
    </source>
</evidence>
<dbReference type="InterPro" id="IPR046523">
    <property type="entry name" value="UTP20_dom"/>
</dbReference>
<feature type="region of interest" description="Disordered" evidence="3">
    <location>
        <begin position="1171"/>
        <end position="1197"/>
    </location>
</feature>
<feature type="region of interest" description="Disordered" evidence="3">
    <location>
        <begin position="1691"/>
        <end position="1714"/>
    </location>
</feature>
<keyword evidence="8" id="KW-1185">Reference proteome</keyword>
<organism evidence="7 8">
    <name type="scientific">Pythium insidiosum</name>
    <name type="common">Pythiosis disease agent</name>
    <dbReference type="NCBI Taxonomy" id="114742"/>
    <lineage>
        <taxon>Eukaryota</taxon>
        <taxon>Sar</taxon>
        <taxon>Stramenopiles</taxon>
        <taxon>Oomycota</taxon>
        <taxon>Peronosporomycetes</taxon>
        <taxon>Pythiales</taxon>
        <taxon>Pythiaceae</taxon>
        <taxon>Pythium</taxon>
    </lineage>
</organism>
<feature type="compositionally biased region" description="Acidic residues" evidence="3">
    <location>
        <begin position="1693"/>
        <end position="1709"/>
    </location>
</feature>
<keyword evidence="2" id="KW-0175">Coiled coil</keyword>
<accession>A0AAD5Q443</accession>
<gene>
    <name evidence="7" type="ORF">P43SY_002259</name>
</gene>
<dbReference type="InterPro" id="IPR021133">
    <property type="entry name" value="HEAT_type_2"/>
</dbReference>
<dbReference type="InterPro" id="IPR052575">
    <property type="entry name" value="SSU_processome_comp_20"/>
</dbReference>
<feature type="compositionally biased region" description="Basic and acidic residues" evidence="3">
    <location>
        <begin position="2727"/>
        <end position="2739"/>
    </location>
</feature>
<dbReference type="Proteomes" id="UP001209570">
    <property type="component" value="Unassembled WGS sequence"/>
</dbReference>
<dbReference type="PANTHER" id="PTHR17695:SF11">
    <property type="entry name" value="SMALL SUBUNIT PROCESSOME COMPONENT 20 HOMOLOG"/>
    <property type="match status" value="1"/>
</dbReference>
<feature type="compositionally biased region" description="Acidic residues" evidence="3">
    <location>
        <begin position="1171"/>
        <end position="1191"/>
    </location>
</feature>
<dbReference type="Pfam" id="PF23099">
    <property type="entry name" value="UTP20_C"/>
    <property type="match status" value="1"/>
</dbReference>
<feature type="domain" description="U3 small nucleolar RNA-associated protein 20" evidence="5">
    <location>
        <begin position="1874"/>
        <end position="2112"/>
    </location>
</feature>
<evidence type="ECO:0000256" key="2">
    <source>
        <dbReference type="SAM" id="Coils"/>
    </source>
</evidence>
<dbReference type="PROSITE" id="PS50077">
    <property type="entry name" value="HEAT_REPEAT"/>
    <property type="match status" value="1"/>
</dbReference>
<evidence type="ECO:0000259" key="5">
    <source>
        <dbReference type="Pfam" id="PF20416"/>
    </source>
</evidence>
<dbReference type="GO" id="GO:0030686">
    <property type="term" value="C:90S preribosome"/>
    <property type="evidence" value="ECO:0007669"/>
    <property type="project" value="TreeGrafter"/>
</dbReference>
<feature type="domain" description="U3 small nucleolar RNA-associated protein 20 N-terminal" evidence="4">
    <location>
        <begin position="942"/>
        <end position="1597"/>
    </location>
</feature>
<dbReference type="InterPro" id="IPR011989">
    <property type="entry name" value="ARM-like"/>
</dbReference>
<feature type="repeat" description="HEAT" evidence="1">
    <location>
        <begin position="2443"/>
        <end position="2481"/>
    </location>
</feature>
<dbReference type="Pfam" id="PF07539">
    <property type="entry name" value="UTP20_N"/>
    <property type="match status" value="1"/>
</dbReference>
<proteinExistence type="predicted"/>
<evidence type="ECO:0000256" key="1">
    <source>
        <dbReference type="PROSITE-ProRule" id="PRU00103"/>
    </source>
</evidence>